<feature type="domain" description="LysM" evidence="8">
    <location>
        <begin position="10"/>
        <end position="54"/>
    </location>
</feature>
<dbReference type="SUPFAM" id="SSF54001">
    <property type="entry name" value="Cysteine proteinases"/>
    <property type="match status" value="1"/>
</dbReference>
<dbReference type="SUPFAM" id="SSF54106">
    <property type="entry name" value="LysM domain"/>
    <property type="match status" value="1"/>
</dbReference>
<gene>
    <name evidence="10" type="ORF">H9875_03580</name>
</gene>
<keyword evidence="4" id="KW-0677">Repeat</keyword>
<evidence type="ECO:0000256" key="4">
    <source>
        <dbReference type="ARBA" id="ARBA00022737"/>
    </source>
</evidence>
<reference evidence="10" key="1">
    <citation type="journal article" date="2021" name="PeerJ">
        <title>Extensive microbial diversity within the chicken gut microbiome revealed by metagenomics and culture.</title>
        <authorList>
            <person name="Gilroy R."/>
            <person name="Ravi A."/>
            <person name="Getino M."/>
            <person name="Pursley I."/>
            <person name="Horton D.L."/>
            <person name="Alikhan N.F."/>
            <person name="Baker D."/>
            <person name="Gharbi K."/>
            <person name="Hall N."/>
            <person name="Watson M."/>
            <person name="Adriaenssens E.M."/>
            <person name="Foster-Nyarko E."/>
            <person name="Jarju S."/>
            <person name="Secka A."/>
            <person name="Antonio M."/>
            <person name="Oren A."/>
            <person name="Chaudhuri R.R."/>
            <person name="La Ragione R."/>
            <person name="Hildebrand F."/>
            <person name="Pallen M.J."/>
        </authorList>
    </citation>
    <scope>NUCLEOTIDE SEQUENCE</scope>
    <source>
        <strain evidence="10">CHK173-259</strain>
    </source>
</reference>
<name>A0A9D1QQW5_9LACO</name>
<keyword evidence="3" id="KW-0732">Signal</keyword>
<evidence type="ECO:0000313" key="10">
    <source>
        <dbReference type="EMBL" id="HIW71687.1"/>
    </source>
</evidence>
<organism evidence="10 11">
    <name type="scientific">Candidatus Levilactobacillus faecigallinarum</name>
    <dbReference type="NCBI Taxonomy" id="2838638"/>
    <lineage>
        <taxon>Bacteria</taxon>
        <taxon>Bacillati</taxon>
        <taxon>Bacillota</taxon>
        <taxon>Bacilli</taxon>
        <taxon>Lactobacillales</taxon>
        <taxon>Lactobacillaceae</taxon>
        <taxon>Levilactobacillus</taxon>
    </lineage>
</organism>
<evidence type="ECO:0000256" key="3">
    <source>
        <dbReference type="ARBA" id="ARBA00022729"/>
    </source>
</evidence>
<evidence type="ECO:0000256" key="5">
    <source>
        <dbReference type="ARBA" id="ARBA00022801"/>
    </source>
</evidence>
<feature type="compositionally biased region" description="Low complexity" evidence="7">
    <location>
        <begin position="159"/>
        <end position="198"/>
    </location>
</feature>
<dbReference type="Pfam" id="PF00877">
    <property type="entry name" value="NLPC_P60"/>
    <property type="match status" value="1"/>
</dbReference>
<keyword evidence="6" id="KW-0788">Thiol protease</keyword>
<accession>A0A9D1QQW5</accession>
<evidence type="ECO:0000256" key="2">
    <source>
        <dbReference type="ARBA" id="ARBA00022670"/>
    </source>
</evidence>
<dbReference type="Gene3D" id="3.10.350.10">
    <property type="entry name" value="LysM domain"/>
    <property type="match status" value="1"/>
</dbReference>
<dbReference type="Pfam" id="PF01476">
    <property type="entry name" value="LysM"/>
    <property type="match status" value="1"/>
</dbReference>
<dbReference type="InterPro" id="IPR051202">
    <property type="entry name" value="Peptidase_C40"/>
</dbReference>
<dbReference type="InterPro" id="IPR000064">
    <property type="entry name" value="NLP_P60_dom"/>
</dbReference>
<comment type="caution">
    <text evidence="10">The sequence shown here is derived from an EMBL/GenBank/DDBJ whole genome shotgun (WGS) entry which is preliminary data.</text>
</comment>
<dbReference type="AlphaFoldDB" id="A0A9D1QQW5"/>
<dbReference type="CDD" id="cd00118">
    <property type="entry name" value="LysM"/>
    <property type="match status" value="1"/>
</dbReference>
<comment type="similarity">
    <text evidence="1">Belongs to the peptidase C40 family.</text>
</comment>
<dbReference type="PROSITE" id="PS51935">
    <property type="entry name" value="NLPC_P60"/>
    <property type="match status" value="1"/>
</dbReference>
<evidence type="ECO:0000256" key="1">
    <source>
        <dbReference type="ARBA" id="ARBA00007074"/>
    </source>
</evidence>
<dbReference type="SMART" id="SM00257">
    <property type="entry name" value="LysM"/>
    <property type="match status" value="1"/>
</dbReference>
<dbReference type="PANTHER" id="PTHR47053">
    <property type="entry name" value="MUREIN DD-ENDOPEPTIDASE MEPH-RELATED"/>
    <property type="match status" value="1"/>
</dbReference>
<proteinExistence type="inferred from homology"/>
<dbReference type="Proteomes" id="UP000886822">
    <property type="component" value="Unassembled WGS sequence"/>
</dbReference>
<dbReference type="Gene3D" id="3.90.1720.10">
    <property type="entry name" value="endopeptidase domain like (from Nostoc punctiforme)"/>
    <property type="match status" value="1"/>
</dbReference>
<dbReference type="InterPro" id="IPR018392">
    <property type="entry name" value="LysM"/>
</dbReference>
<feature type="compositionally biased region" description="Low complexity" evidence="7">
    <location>
        <begin position="59"/>
        <end position="152"/>
    </location>
</feature>
<reference evidence="10" key="2">
    <citation type="submission" date="2021-04" db="EMBL/GenBank/DDBJ databases">
        <authorList>
            <person name="Gilroy R."/>
        </authorList>
    </citation>
    <scope>NUCLEOTIDE SEQUENCE</scope>
    <source>
        <strain evidence="10">CHK173-259</strain>
    </source>
</reference>
<keyword evidence="5" id="KW-0378">Hydrolase</keyword>
<evidence type="ECO:0000259" key="9">
    <source>
        <dbReference type="PROSITE" id="PS51935"/>
    </source>
</evidence>
<evidence type="ECO:0000313" key="11">
    <source>
        <dbReference type="Proteomes" id="UP000886822"/>
    </source>
</evidence>
<dbReference type="PANTHER" id="PTHR47053:SF1">
    <property type="entry name" value="MUREIN DD-ENDOPEPTIDASE MEPH-RELATED"/>
    <property type="match status" value="1"/>
</dbReference>
<keyword evidence="2" id="KW-0645">Protease</keyword>
<dbReference type="GO" id="GO:0008234">
    <property type="term" value="F:cysteine-type peptidase activity"/>
    <property type="evidence" value="ECO:0007669"/>
    <property type="project" value="UniProtKB-KW"/>
</dbReference>
<sequence length="314" mass="31430">MAGGQTANASTVTAQSGDTVWGFSQAYHVSVKSIVKANSLADANLIYINQKLTIPDGQTTAKRSSGTSTAATTPTTGQSTTKQATTGATTQKAATTTPKSASSTHPATTSSKTASSTITSSSASQAASSSSQVTGNATASSQATSTSQSQTTGQTYDHSTGTSSTQTGNTTANATSTPTASASSAQSSTTTTSSSSTANVANGGGVAAALKIANSNVPYVYGGSSMSGFDCSGLVQYAFGLSARTTYQQTKLGTHHYDVANAPAGAILFWGSDSAPYHDGISLGNGQYVAAQNEADGIGVFSQSVWQPSYYIVL</sequence>
<dbReference type="GO" id="GO:0006508">
    <property type="term" value="P:proteolysis"/>
    <property type="evidence" value="ECO:0007669"/>
    <property type="project" value="UniProtKB-KW"/>
</dbReference>
<feature type="region of interest" description="Disordered" evidence="7">
    <location>
        <begin position="57"/>
        <end position="198"/>
    </location>
</feature>
<evidence type="ECO:0000256" key="7">
    <source>
        <dbReference type="SAM" id="MobiDB-lite"/>
    </source>
</evidence>
<dbReference type="PROSITE" id="PS51782">
    <property type="entry name" value="LYSM"/>
    <property type="match status" value="1"/>
</dbReference>
<evidence type="ECO:0000259" key="8">
    <source>
        <dbReference type="PROSITE" id="PS51782"/>
    </source>
</evidence>
<evidence type="ECO:0000256" key="6">
    <source>
        <dbReference type="ARBA" id="ARBA00022807"/>
    </source>
</evidence>
<dbReference type="InterPro" id="IPR036779">
    <property type="entry name" value="LysM_dom_sf"/>
</dbReference>
<dbReference type="InterPro" id="IPR038765">
    <property type="entry name" value="Papain-like_cys_pep_sf"/>
</dbReference>
<protein>
    <submittedName>
        <fullName evidence="10">C40 family peptidase</fullName>
    </submittedName>
</protein>
<feature type="domain" description="NlpC/P60" evidence="9">
    <location>
        <begin position="199"/>
        <end position="314"/>
    </location>
</feature>
<dbReference type="EMBL" id="DXGJ01000028">
    <property type="protein sequence ID" value="HIW71687.1"/>
    <property type="molecule type" value="Genomic_DNA"/>
</dbReference>